<organism evidence="2 3">
    <name type="scientific">Pseudomonas asuensis</name>
    <dbReference type="NCBI Taxonomy" id="1825787"/>
    <lineage>
        <taxon>Bacteria</taxon>
        <taxon>Pseudomonadati</taxon>
        <taxon>Pseudomonadota</taxon>
        <taxon>Gammaproteobacteria</taxon>
        <taxon>Pseudomonadales</taxon>
        <taxon>Pseudomonadaceae</taxon>
        <taxon>Pseudomonas</taxon>
    </lineage>
</organism>
<comment type="caution">
    <text evidence="2">The sequence shown here is derived from an EMBL/GenBank/DDBJ whole genome shotgun (WGS) entry which is preliminary data.</text>
</comment>
<proteinExistence type="predicted"/>
<name>A0ABQ2H4I7_9PSED</name>
<sequence>MFWKVCPDFEADLLEFNGEADHVHLLVTYPPKVPLPKLVNSLKGTSSRRMKQLHPELVTKAYQHNAL</sequence>
<feature type="domain" description="Transposase IS200-like" evidence="1">
    <location>
        <begin position="2"/>
        <end position="63"/>
    </location>
</feature>
<reference evidence="3" key="1">
    <citation type="journal article" date="2019" name="Int. J. Syst. Evol. Microbiol.">
        <title>The Global Catalogue of Microorganisms (GCM) 10K type strain sequencing project: providing services to taxonomists for standard genome sequencing and annotation.</title>
        <authorList>
            <consortium name="The Broad Institute Genomics Platform"/>
            <consortium name="The Broad Institute Genome Sequencing Center for Infectious Disease"/>
            <person name="Wu L."/>
            <person name="Ma J."/>
        </authorList>
    </citation>
    <scope>NUCLEOTIDE SEQUENCE [LARGE SCALE GENOMIC DNA]</scope>
    <source>
        <strain evidence="3">JCM 13501</strain>
    </source>
</reference>
<accession>A0ABQ2H4I7</accession>
<dbReference type="Gene3D" id="3.30.70.1290">
    <property type="entry name" value="Transposase IS200-like"/>
    <property type="match status" value="1"/>
</dbReference>
<dbReference type="Proteomes" id="UP000616499">
    <property type="component" value="Unassembled WGS sequence"/>
</dbReference>
<dbReference type="Pfam" id="PF01797">
    <property type="entry name" value="Y1_Tnp"/>
    <property type="match status" value="1"/>
</dbReference>
<evidence type="ECO:0000313" key="2">
    <source>
        <dbReference type="EMBL" id="GGM31392.1"/>
    </source>
</evidence>
<dbReference type="PANTHER" id="PTHR33360:SF2">
    <property type="entry name" value="TRANSPOSASE FOR INSERTION SEQUENCE ELEMENT IS200"/>
    <property type="match status" value="1"/>
</dbReference>
<dbReference type="EMBL" id="BMNW01000024">
    <property type="protein sequence ID" value="GGM31392.1"/>
    <property type="molecule type" value="Genomic_DNA"/>
</dbReference>
<dbReference type="NCBIfam" id="NF033573">
    <property type="entry name" value="transpos_IS200"/>
    <property type="match status" value="1"/>
</dbReference>
<gene>
    <name evidence="2" type="ORF">GCM10009425_47580</name>
</gene>
<evidence type="ECO:0000313" key="3">
    <source>
        <dbReference type="Proteomes" id="UP000616499"/>
    </source>
</evidence>
<protein>
    <recommendedName>
        <fullName evidence="1">Transposase IS200-like domain-containing protein</fullName>
    </recommendedName>
</protein>
<keyword evidence="3" id="KW-1185">Reference proteome</keyword>
<dbReference type="InterPro" id="IPR002686">
    <property type="entry name" value="Transposase_17"/>
</dbReference>
<evidence type="ECO:0000259" key="1">
    <source>
        <dbReference type="Pfam" id="PF01797"/>
    </source>
</evidence>
<dbReference type="InterPro" id="IPR036515">
    <property type="entry name" value="Transposase_17_sf"/>
</dbReference>
<dbReference type="PANTHER" id="PTHR33360">
    <property type="entry name" value="TRANSPOSASE FOR INSERTION SEQUENCE ELEMENT IS200"/>
    <property type="match status" value="1"/>
</dbReference>
<dbReference type="SUPFAM" id="SSF143422">
    <property type="entry name" value="Transposase IS200-like"/>
    <property type="match status" value="1"/>
</dbReference>